<evidence type="ECO:0000313" key="5">
    <source>
        <dbReference type="Proteomes" id="UP001324427"/>
    </source>
</evidence>
<gene>
    <name evidence="4" type="ORF">LTR36_006110</name>
</gene>
<dbReference type="PANTHER" id="PTHR48081:SF8">
    <property type="entry name" value="ALPHA_BETA HYDROLASE FOLD-3 DOMAIN-CONTAINING PROTEIN-RELATED"/>
    <property type="match status" value="1"/>
</dbReference>
<dbReference type="AlphaFoldDB" id="A0AAV9JCX4"/>
<dbReference type="InterPro" id="IPR029058">
    <property type="entry name" value="AB_hydrolase_fold"/>
</dbReference>
<dbReference type="EMBL" id="JAVFHQ010000037">
    <property type="protein sequence ID" value="KAK4542921.1"/>
    <property type="molecule type" value="Genomic_DNA"/>
</dbReference>
<dbReference type="Pfam" id="PF07859">
    <property type="entry name" value="Abhydrolase_3"/>
    <property type="match status" value="1"/>
</dbReference>
<feature type="region of interest" description="Disordered" evidence="2">
    <location>
        <begin position="1"/>
        <end position="34"/>
    </location>
</feature>
<dbReference type="InterPro" id="IPR013094">
    <property type="entry name" value="AB_hydrolase_3"/>
</dbReference>
<dbReference type="Gene3D" id="3.40.50.1820">
    <property type="entry name" value="alpha/beta hydrolase"/>
    <property type="match status" value="1"/>
</dbReference>
<dbReference type="GO" id="GO:0016787">
    <property type="term" value="F:hydrolase activity"/>
    <property type="evidence" value="ECO:0007669"/>
    <property type="project" value="UniProtKB-KW"/>
</dbReference>
<reference evidence="4 5" key="1">
    <citation type="submission" date="2021-11" db="EMBL/GenBank/DDBJ databases">
        <title>Black yeast isolated from Biological Soil Crust.</title>
        <authorList>
            <person name="Kurbessoian T."/>
        </authorList>
    </citation>
    <scope>NUCLEOTIDE SEQUENCE [LARGE SCALE GENOMIC DNA]</scope>
    <source>
        <strain evidence="4 5">CCFEE 5522</strain>
    </source>
</reference>
<organism evidence="4 5">
    <name type="scientific">Oleoguttula mirabilis</name>
    <dbReference type="NCBI Taxonomy" id="1507867"/>
    <lineage>
        <taxon>Eukaryota</taxon>
        <taxon>Fungi</taxon>
        <taxon>Dikarya</taxon>
        <taxon>Ascomycota</taxon>
        <taxon>Pezizomycotina</taxon>
        <taxon>Dothideomycetes</taxon>
        <taxon>Dothideomycetidae</taxon>
        <taxon>Mycosphaerellales</taxon>
        <taxon>Teratosphaeriaceae</taxon>
        <taxon>Oleoguttula</taxon>
    </lineage>
</organism>
<dbReference type="SUPFAM" id="SSF53474">
    <property type="entry name" value="alpha/beta-Hydrolases"/>
    <property type="match status" value="1"/>
</dbReference>
<proteinExistence type="predicted"/>
<dbReference type="PANTHER" id="PTHR48081">
    <property type="entry name" value="AB HYDROLASE SUPERFAMILY PROTEIN C4A8.06C"/>
    <property type="match status" value="1"/>
</dbReference>
<comment type="caution">
    <text evidence="4">The sequence shown here is derived from an EMBL/GenBank/DDBJ whole genome shotgun (WGS) entry which is preliminary data.</text>
</comment>
<evidence type="ECO:0000256" key="2">
    <source>
        <dbReference type="SAM" id="MobiDB-lite"/>
    </source>
</evidence>
<keyword evidence="5" id="KW-1185">Reference proteome</keyword>
<feature type="domain" description="Alpha/beta hydrolase fold-3" evidence="3">
    <location>
        <begin position="93"/>
        <end position="309"/>
    </location>
</feature>
<protein>
    <recommendedName>
        <fullName evidence="3">Alpha/beta hydrolase fold-3 domain-containing protein</fullName>
    </recommendedName>
</protein>
<evidence type="ECO:0000256" key="1">
    <source>
        <dbReference type="ARBA" id="ARBA00022801"/>
    </source>
</evidence>
<dbReference type="InterPro" id="IPR050300">
    <property type="entry name" value="GDXG_lipolytic_enzyme"/>
</dbReference>
<evidence type="ECO:0000259" key="3">
    <source>
        <dbReference type="Pfam" id="PF07859"/>
    </source>
</evidence>
<dbReference type="Proteomes" id="UP001324427">
    <property type="component" value="Unassembled WGS sequence"/>
</dbReference>
<evidence type="ECO:0000313" key="4">
    <source>
        <dbReference type="EMBL" id="KAK4542921.1"/>
    </source>
</evidence>
<sequence length="335" mass="37013">MASPMRSPTELDELAKVDPEIGAGLKHMPPSRAADLKPEEFIKQMRAGFDAIEPPSPVPSVREQQAIYTTRDQTSLRMLVYKPAAATAPLPLFVWYHGGGGCLGRPEMNAELCRDIALKQQCVVIAPQYRLAPEHKYPTGIQDSWDALEHIATHGQEYGADPTTGLVIAGESAGAVIASLLSLQARDKHLNPPVTGVFLSAGSYMSPETVTEQYHAYYRSRTDEVCLASPMLSKASKAAFDACLQPDMSSPDYRVAHSSNVQAGLPRTYLQTCGMDINRDDGFIYRHMLHESGVETKLDVYPGCPHCFWFMFPDTAQGRKWKKDTQDGVRWLLAK</sequence>
<keyword evidence="1" id="KW-0378">Hydrolase</keyword>
<name>A0AAV9JCX4_9PEZI</name>
<accession>A0AAV9JCX4</accession>